<evidence type="ECO:0000313" key="1">
    <source>
        <dbReference type="EMBL" id="MFC5404550.1"/>
    </source>
</evidence>
<sequence length="226" mass="26494">MSLFEKEYCVWLEGHLAKSRGERLRRLKERHGFGEKCFLENAWWPVVGSLADLHPEYEFIAPDGSHYFMDFAYLRLPRPTCLESDDFGSHARDADRRGFSRGLDRQNEIALAGWHVLRFSVDKLKENPVGCQNHVHRMMTEWYGHEDDSLFGLSLYEREIMRLAATCGDTFTVADACIRLGRQQKFVRSLLHSLVQSGYLEPASGEKRIRKFRIRARHRWNAGRRY</sequence>
<keyword evidence="2" id="KW-1185">Reference proteome</keyword>
<gene>
    <name evidence="1" type="ORF">ACFPOF_17585</name>
</gene>
<dbReference type="Proteomes" id="UP001596113">
    <property type="component" value="Unassembled WGS sequence"/>
</dbReference>
<organism evidence="1 2">
    <name type="scientific">Cohnella soli</name>
    <dbReference type="NCBI Taxonomy" id="425005"/>
    <lineage>
        <taxon>Bacteria</taxon>
        <taxon>Bacillati</taxon>
        <taxon>Bacillota</taxon>
        <taxon>Bacilli</taxon>
        <taxon>Bacillales</taxon>
        <taxon>Paenibacillaceae</taxon>
        <taxon>Cohnella</taxon>
    </lineage>
</organism>
<dbReference type="EMBL" id="JBHSMI010000028">
    <property type="protein sequence ID" value="MFC5404550.1"/>
    <property type="molecule type" value="Genomic_DNA"/>
</dbReference>
<name>A0ABW0HVZ8_9BACL</name>
<protein>
    <submittedName>
        <fullName evidence="1">DNA-binding response regulator</fullName>
    </submittedName>
</protein>
<dbReference type="RefSeq" id="WP_378134951.1">
    <property type="nucleotide sequence ID" value="NZ_JBHSMI010000028.1"/>
</dbReference>
<keyword evidence="1" id="KW-0238">DNA-binding</keyword>
<proteinExistence type="predicted"/>
<reference evidence="2" key="1">
    <citation type="journal article" date="2019" name="Int. J. Syst. Evol. Microbiol.">
        <title>The Global Catalogue of Microorganisms (GCM) 10K type strain sequencing project: providing services to taxonomists for standard genome sequencing and annotation.</title>
        <authorList>
            <consortium name="The Broad Institute Genomics Platform"/>
            <consortium name="The Broad Institute Genome Sequencing Center for Infectious Disease"/>
            <person name="Wu L."/>
            <person name="Ma J."/>
        </authorList>
    </citation>
    <scope>NUCLEOTIDE SEQUENCE [LARGE SCALE GENOMIC DNA]</scope>
    <source>
        <strain evidence="2">CGMCC 1.18575</strain>
    </source>
</reference>
<dbReference type="GO" id="GO:0003677">
    <property type="term" value="F:DNA binding"/>
    <property type="evidence" value="ECO:0007669"/>
    <property type="project" value="UniProtKB-KW"/>
</dbReference>
<evidence type="ECO:0000313" key="2">
    <source>
        <dbReference type="Proteomes" id="UP001596113"/>
    </source>
</evidence>
<comment type="caution">
    <text evidence="1">The sequence shown here is derived from an EMBL/GenBank/DDBJ whole genome shotgun (WGS) entry which is preliminary data.</text>
</comment>
<accession>A0ABW0HVZ8</accession>